<dbReference type="InterPro" id="IPR015422">
    <property type="entry name" value="PyrdxlP-dep_Trfase_small"/>
</dbReference>
<dbReference type="RefSeq" id="WP_071208287.1">
    <property type="nucleotide sequence ID" value="NZ_MBFE02000009.1"/>
</dbReference>
<dbReference type="InterPro" id="IPR015424">
    <property type="entry name" value="PyrdxlP-dep_Trfase"/>
</dbReference>
<dbReference type="SUPFAM" id="SSF53383">
    <property type="entry name" value="PLP-dependent transferases"/>
    <property type="match status" value="1"/>
</dbReference>
<evidence type="ECO:0000313" key="7">
    <source>
        <dbReference type="EMBL" id="MUO43034.1"/>
    </source>
</evidence>
<dbReference type="Pfam" id="PF00155">
    <property type="entry name" value="Aminotran_1_2"/>
    <property type="match status" value="1"/>
</dbReference>
<dbReference type="InterPro" id="IPR036388">
    <property type="entry name" value="WH-like_DNA-bd_sf"/>
</dbReference>
<keyword evidence="7" id="KW-0808">Transferase</keyword>
<keyword evidence="7" id="KW-0032">Aminotransferase</keyword>
<dbReference type="CDD" id="cd00609">
    <property type="entry name" value="AAT_like"/>
    <property type="match status" value="1"/>
</dbReference>
<dbReference type="CDD" id="cd07377">
    <property type="entry name" value="WHTH_GntR"/>
    <property type="match status" value="1"/>
</dbReference>
<dbReference type="Gene3D" id="3.90.1150.10">
    <property type="entry name" value="Aspartate Aminotransferase, domain 1"/>
    <property type="match status" value="1"/>
</dbReference>
<comment type="similarity">
    <text evidence="1">In the C-terminal section; belongs to the class-I pyridoxal-phosphate-dependent aminotransferase family.</text>
</comment>
<dbReference type="PANTHER" id="PTHR46577:SF1">
    <property type="entry name" value="HTH-TYPE TRANSCRIPTIONAL REGULATORY PROTEIN GABR"/>
    <property type="match status" value="1"/>
</dbReference>
<organism evidence="7 8">
    <name type="scientific">Agrobacterium vitis</name>
    <name type="common">Rhizobium vitis</name>
    <dbReference type="NCBI Taxonomy" id="373"/>
    <lineage>
        <taxon>Bacteria</taxon>
        <taxon>Pseudomonadati</taxon>
        <taxon>Pseudomonadota</taxon>
        <taxon>Alphaproteobacteria</taxon>
        <taxon>Hyphomicrobiales</taxon>
        <taxon>Rhizobiaceae</taxon>
        <taxon>Rhizobium/Agrobacterium group</taxon>
        <taxon>Agrobacterium</taxon>
    </lineage>
</organism>
<protein>
    <submittedName>
        <fullName evidence="7">Aminotransferase class I/II-fold pyridoxal phosphate-dependent enzyme</fullName>
    </submittedName>
</protein>
<keyword evidence="2" id="KW-0663">Pyridoxal phosphate</keyword>
<dbReference type="PROSITE" id="PS50949">
    <property type="entry name" value="HTH_GNTR"/>
    <property type="match status" value="1"/>
</dbReference>
<dbReference type="InterPro" id="IPR051446">
    <property type="entry name" value="HTH_trans_reg/aminotransferase"/>
</dbReference>
<dbReference type="Gene3D" id="1.10.10.10">
    <property type="entry name" value="Winged helix-like DNA-binding domain superfamily/Winged helix DNA-binding domain"/>
    <property type="match status" value="1"/>
</dbReference>
<evidence type="ECO:0000256" key="2">
    <source>
        <dbReference type="ARBA" id="ARBA00022898"/>
    </source>
</evidence>
<dbReference type="SMART" id="SM00345">
    <property type="entry name" value="HTH_GNTR"/>
    <property type="match status" value="1"/>
</dbReference>
<dbReference type="PANTHER" id="PTHR46577">
    <property type="entry name" value="HTH-TYPE TRANSCRIPTIONAL REGULATORY PROTEIN GABR"/>
    <property type="match status" value="1"/>
</dbReference>
<feature type="domain" description="HTH gntR-type" evidence="6">
    <location>
        <begin position="18"/>
        <end position="86"/>
    </location>
</feature>
<keyword evidence="5" id="KW-0804">Transcription</keyword>
<dbReference type="Pfam" id="PF00392">
    <property type="entry name" value="GntR"/>
    <property type="match status" value="1"/>
</dbReference>
<dbReference type="SUPFAM" id="SSF46785">
    <property type="entry name" value="Winged helix' DNA-binding domain"/>
    <property type="match status" value="1"/>
</dbReference>
<keyword evidence="4" id="KW-0238">DNA-binding</keyword>
<gene>
    <name evidence="7" type="ORF">BBL17_014710</name>
</gene>
<dbReference type="InterPro" id="IPR000524">
    <property type="entry name" value="Tscrpt_reg_HTH_GntR"/>
</dbReference>
<dbReference type="Gene3D" id="3.40.640.10">
    <property type="entry name" value="Type I PLP-dependent aspartate aminotransferase-like (Major domain)"/>
    <property type="match status" value="1"/>
</dbReference>
<proteinExistence type="inferred from homology"/>
<name>A0ABW9TL31_AGRVI</name>
<comment type="caution">
    <text evidence="7">The sequence shown here is derived from an EMBL/GenBank/DDBJ whole genome shotgun (WGS) entry which is preliminary data.</text>
</comment>
<evidence type="ECO:0000259" key="6">
    <source>
        <dbReference type="PROSITE" id="PS50949"/>
    </source>
</evidence>
<dbReference type="EMBL" id="MBFE02000009">
    <property type="protein sequence ID" value="MUO43034.1"/>
    <property type="molecule type" value="Genomic_DNA"/>
</dbReference>
<reference evidence="7" key="1">
    <citation type="submission" date="2019-11" db="EMBL/GenBank/DDBJ databases">
        <title>Whole-genome sequencing of Allorhizobium vitis.</title>
        <authorList>
            <person name="Gan H.M."/>
            <person name="Savka M.A."/>
        </authorList>
    </citation>
    <scope>NUCLEOTIDE SEQUENCE [LARGE SCALE GENOMIC DNA]</scope>
    <source>
        <strain evidence="7">T1/7</strain>
    </source>
</reference>
<evidence type="ECO:0000256" key="3">
    <source>
        <dbReference type="ARBA" id="ARBA00023015"/>
    </source>
</evidence>
<dbReference type="InterPro" id="IPR036390">
    <property type="entry name" value="WH_DNA-bd_sf"/>
</dbReference>
<evidence type="ECO:0000256" key="1">
    <source>
        <dbReference type="ARBA" id="ARBA00005384"/>
    </source>
</evidence>
<keyword evidence="8" id="KW-1185">Reference proteome</keyword>
<accession>A0ABW9TL31</accession>
<dbReference type="InterPro" id="IPR015421">
    <property type="entry name" value="PyrdxlP-dep_Trfase_major"/>
</dbReference>
<dbReference type="Proteomes" id="UP000179454">
    <property type="component" value="Unassembled WGS sequence"/>
</dbReference>
<sequence>MYPGANLGPAWLAARIVGRTPKNIIESVMRLVDSGELPAGSQLPTVRQFAALMHISSATVVEAWANLRASGYLETKRRGGTIVRQRPGSIGSGTSGIVRLDLSQAVARPELQPDLGAALMAGLQVATLHRGEREYITHALRDAVMPTWPFKAEAWLAAAGGAEGNYSAIAATLGPNRHVALEHPTSPSIIEALEKLGARMSPVACDRDGPLPQALETALENGADSFIYQPCAQTPLGHVVPPYRLTELASVLQSRPQVLVAELDTAGPLACDPGSSIALYLPARVLYVRAYCKTYGIDLKTSIIAGSQTLVERVIGLRSGGYSVTSRILQTALAWLLTDPQSIAAVDRARHYYAQRRISLIAALRQRGIECHSPDGLFVWLPVENEEAALLRLAGQGIEASSGIRCRVFPGQLEPHLRLSATTLPEQADFVDTLADVLAESAQRQPTPEAA</sequence>
<dbReference type="InterPro" id="IPR004839">
    <property type="entry name" value="Aminotransferase_I/II_large"/>
</dbReference>
<evidence type="ECO:0000256" key="4">
    <source>
        <dbReference type="ARBA" id="ARBA00023125"/>
    </source>
</evidence>
<keyword evidence="3" id="KW-0805">Transcription regulation</keyword>
<dbReference type="GO" id="GO:0008483">
    <property type="term" value="F:transaminase activity"/>
    <property type="evidence" value="ECO:0007669"/>
    <property type="project" value="UniProtKB-KW"/>
</dbReference>
<evidence type="ECO:0000313" key="8">
    <source>
        <dbReference type="Proteomes" id="UP000179454"/>
    </source>
</evidence>
<evidence type="ECO:0000256" key="5">
    <source>
        <dbReference type="ARBA" id="ARBA00023163"/>
    </source>
</evidence>